<protein>
    <submittedName>
        <fullName evidence="2">Uncharacterized protein</fullName>
    </submittedName>
</protein>
<dbReference type="EMBL" id="CANHGI010000005">
    <property type="protein sequence ID" value="CAI5451760.1"/>
    <property type="molecule type" value="Genomic_DNA"/>
</dbReference>
<dbReference type="Proteomes" id="UP001152747">
    <property type="component" value="Unassembled WGS sequence"/>
</dbReference>
<organism evidence="2 3">
    <name type="scientific">Caenorhabditis angaria</name>
    <dbReference type="NCBI Taxonomy" id="860376"/>
    <lineage>
        <taxon>Eukaryota</taxon>
        <taxon>Metazoa</taxon>
        <taxon>Ecdysozoa</taxon>
        <taxon>Nematoda</taxon>
        <taxon>Chromadorea</taxon>
        <taxon>Rhabditida</taxon>
        <taxon>Rhabditina</taxon>
        <taxon>Rhabditomorpha</taxon>
        <taxon>Rhabditoidea</taxon>
        <taxon>Rhabditidae</taxon>
        <taxon>Peloderinae</taxon>
        <taxon>Caenorhabditis</taxon>
    </lineage>
</organism>
<name>A0A9P1ITD1_9PELO</name>
<comment type="caution">
    <text evidence="2">The sequence shown here is derived from an EMBL/GenBank/DDBJ whole genome shotgun (WGS) entry which is preliminary data.</text>
</comment>
<sequence>MNNHFSKSVTNLSSINVSKKPSDQIERANSLKNPPPSSSATQKKSKIGNTRSFSLTRKSRYIDESSGPANLENKTGMDPKLFNRILEVHISKMPMGPGMEEFDKIN</sequence>
<accession>A0A9P1ITD1</accession>
<evidence type="ECO:0000256" key="1">
    <source>
        <dbReference type="SAM" id="MobiDB-lite"/>
    </source>
</evidence>
<reference evidence="2" key="1">
    <citation type="submission" date="2022-11" db="EMBL/GenBank/DDBJ databases">
        <authorList>
            <person name="Kikuchi T."/>
        </authorList>
    </citation>
    <scope>NUCLEOTIDE SEQUENCE</scope>
    <source>
        <strain evidence="2">PS1010</strain>
    </source>
</reference>
<evidence type="ECO:0000313" key="2">
    <source>
        <dbReference type="EMBL" id="CAI5451760.1"/>
    </source>
</evidence>
<feature type="region of interest" description="Disordered" evidence="1">
    <location>
        <begin position="1"/>
        <end position="78"/>
    </location>
</feature>
<feature type="compositionally biased region" description="Polar residues" evidence="1">
    <location>
        <begin position="1"/>
        <end position="19"/>
    </location>
</feature>
<dbReference type="AlphaFoldDB" id="A0A9P1ITD1"/>
<evidence type="ECO:0000313" key="3">
    <source>
        <dbReference type="Proteomes" id="UP001152747"/>
    </source>
</evidence>
<gene>
    <name evidence="2" type="ORF">CAMP_LOCUS14397</name>
</gene>
<proteinExistence type="predicted"/>
<keyword evidence="3" id="KW-1185">Reference proteome</keyword>
<feature type="compositionally biased region" description="Polar residues" evidence="1">
    <location>
        <begin position="38"/>
        <end position="56"/>
    </location>
</feature>